<feature type="region of interest" description="Disordered" evidence="1">
    <location>
        <begin position="115"/>
        <end position="134"/>
    </location>
</feature>
<dbReference type="AlphaFoldDB" id="A0A5N5QXG0"/>
<name>A0A5N5QXG0_9AGAM</name>
<evidence type="ECO:0000313" key="2">
    <source>
        <dbReference type="EMBL" id="KAB5596299.1"/>
    </source>
</evidence>
<sequence>MHPGGAVELYSLRDLPDISRSAVREQQRPAANSESRGQSRLAFQLNSFCSATLLPMSTTDEVSDVPQPNPIDSRPPELQRGPFARVNTLYITAPTDRLNDVSTRAGVTEGYATKKWDGEPIAPGLPRPRDPRAQLGHGPLRPSIFQSSNEGIRRVVTTPAITSNYTGVPRFADFGGPPARPLPAVGGVRARVASLGNYPSSVPAISESESGTISHHSSNSDSESDLDGARSATAGSDPLAELFESGEERAPSVGSSMFGSRPAAAPTPAPASTQAALGVSPRQPRVFQQTQSLPAGSLSFGIGTGQGVATLESLGEEEPWRQLEFSKYATMPPE</sequence>
<organism evidence="2 3">
    <name type="scientific">Ceratobasidium theobromae</name>
    <dbReference type="NCBI Taxonomy" id="1582974"/>
    <lineage>
        <taxon>Eukaryota</taxon>
        <taxon>Fungi</taxon>
        <taxon>Dikarya</taxon>
        <taxon>Basidiomycota</taxon>
        <taxon>Agaricomycotina</taxon>
        <taxon>Agaricomycetes</taxon>
        <taxon>Cantharellales</taxon>
        <taxon>Ceratobasidiaceae</taxon>
        <taxon>Ceratobasidium</taxon>
    </lineage>
</organism>
<feature type="region of interest" description="Disordered" evidence="1">
    <location>
        <begin position="203"/>
        <end position="286"/>
    </location>
</feature>
<dbReference type="Proteomes" id="UP000383932">
    <property type="component" value="Unassembled WGS sequence"/>
</dbReference>
<dbReference type="OrthoDB" id="4072855at2759"/>
<keyword evidence="3" id="KW-1185">Reference proteome</keyword>
<feature type="compositionally biased region" description="Low complexity" evidence="1">
    <location>
        <begin position="205"/>
        <end position="221"/>
    </location>
</feature>
<protein>
    <submittedName>
        <fullName evidence="2">Uncharacterized protein</fullName>
    </submittedName>
</protein>
<reference evidence="2 3" key="1">
    <citation type="journal article" date="2019" name="Fungal Biol. Biotechnol.">
        <title>Draft genome sequence of fastidious pathogen Ceratobasidium theobromae, which causes vascular-streak dieback in Theobroma cacao.</title>
        <authorList>
            <person name="Ali S.S."/>
            <person name="Asman A."/>
            <person name="Shao J."/>
            <person name="Firmansyah A.P."/>
            <person name="Susilo A.W."/>
            <person name="Rosmana A."/>
            <person name="McMahon P."/>
            <person name="Junaid M."/>
            <person name="Guest D."/>
            <person name="Kheng T.Y."/>
            <person name="Meinhardt L.W."/>
            <person name="Bailey B.A."/>
        </authorList>
    </citation>
    <scope>NUCLEOTIDE SEQUENCE [LARGE SCALE GENOMIC DNA]</scope>
    <source>
        <strain evidence="2 3">CT2</strain>
    </source>
</reference>
<feature type="region of interest" description="Disordered" evidence="1">
    <location>
        <begin position="59"/>
        <end position="80"/>
    </location>
</feature>
<evidence type="ECO:0000313" key="3">
    <source>
        <dbReference type="Proteomes" id="UP000383932"/>
    </source>
</evidence>
<evidence type="ECO:0000256" key="1">
    <source>
        <dbReference type="SAM" id="MobiDB-lite"/>
    </source>
</evidence>
<comment type="caution">
    <text evidence="2">The sequence shown here is derived from an EMBL/GenBank/DDBJ whole genome shotgun (WGS) entry which is preliminary data.</text>
</comment>
<accession>A0A5N5QXG0</accession>
<feature type="compositionally biased region" description="Low complexity" evidence="1">
    <location>
        <begin position="262"/>
        <end position="276"/>
    </location>
</feature>
<proteinExistence type="predicted"/>
<gene>
    <name evidence="2" type="ORF">CTheo_284</name>
</gene>
<dbReference type="EMBL" id="SSOP01000002">
    <property type="protein sequence ID" value="KAB5596299.1"/>
    <property type="molecule type" value="Genomic_DNA"/>
</dbReference>